<sequence length="120" mass="13411">MEQNSFVFRRSYSRPRRSAIKSQNQGQIIVFKDTLSNYGNGYDNNTGIFDAPVSGSYLFTVHLCPVPGFYIVSNLVNDGNIQTTDSNYDKEGSVCNTSEAIVYLEVSSKVWVEMYNGGAR</sequence>
<name>A0ABY7EMJ8_MYAAR</name>
<dbReference type="EMBL" id="CP111018">
    <property type="protein sequence ID" value="WAR11055.1"/>
    <property type="molecule type" value="Genomic_DNA"/>
</dbReference>
<dbReference type="PANTHER" id="PTHR15427:SF33">
    <property type="entry name" value="COLLAGEN IV NC1 DOMAIN-CONTAINING PROTEIN"/>
    <property type="match status" value="1"/>
</dbReference>
<dbReference type="PRINTS" id="PR00007">
    <property type="entry name" value="COMPLEMNTC1Q"/>
</dbReference>
<dbReference type="PROSITE" id="PS50871">
    <property type="entry name" value="C1Q"/>
    <property type="match status" value="1"/>
</dbReference>
<dbReference type="InterPro" id="IPR008983">
    <property type="entry name" value="Tumour_necrosis_fac-like_dom"/>
</dbReference>
<feature type="non-terminal residue" evidence="4">
    <location>
        <position position="1"/>
    </location>
</feature>
<evidence type="ECO:0000313" key="5">
    <source>
        <dbReference type="Proteomes" id="UP001164746"/>
    </source>
</evidence>
<dbReference type="PANTHER" id="PTHR15427">
    <property type="entry name" value="EMILIN ELASTIN MICROFIBRIL INTERFACE-LOCATED PROTEIN ELASTIN MICROFIBRIL INTERFACER"/>
    <property type="match status" value="1"/>
</dbReference>
<keyword evidence="2" id="KW-0964">Secreted</keyword>
<dbReference type="Pfam" id="PF00386">
    <property type="entry name" value="C1q"/>
    <property type="match status" value="1"/>
</dbReference>
<organism evidence="4 5">
    <name type="scientific">Mya arenaria</name>
    <name type="common">Soft-shell clam</name>
    <dbReference type="NCBI Taxonomy" id="6604"/>
    <lineage>
        <taxon>Eukaryota</taxon>
        <taxon>Metazoa</taxon>
        <taxon>Spiralia</taxon>
        <taxon>Lophotrochozoa</taxon>
        <taxon>Mollusca</taxon>
        <taxon>Bivalvia</taxon>
        <taxon>Autobranchia</taxon>
        <taxon>Heteroconchia</taxon>
        <taxon>Euheterodonta</taxon>
        <taxon>Imparidentia</taxon>
        <taxon>Neoheterodontei</taxon>
        <taxon>Myida</taxon>
        <taxon>Myoidea</taxon>
        <taxon>Myidae</taxon>
        <taxon>Mya</taxon>
    </lineage>
</organism>
<evidence type="ECO:0000256" key="1">
    <source>
        <dbReference type="ARBA" id="ARBA00004613"/>
    </source>
</evidence>
<gene>
    <name evidence="4" type="ORF">MAR_036131</name>
</gene>
<dbReference type="InterPro" id="IPR001073">
    <property type="entry name" value="C1q_dom"/>
</dbReference>
<evidence type="ECO:0000256" key="2">
    <source>
        <dbReference type="ARBA" id="ARBA00022525"/>
    </source>
</evidence>
<dbReference type="Proteomes" id="UP001164746">
    <property type="component" value="Chromosome 7"/>
</dbReference>
<feature type="domain" description="C1q" evidence="3">
    <location>
        <begin position="1"/>
        <end position="120"/>
    </location>
</feature>
<dbReference type="SMART" id="SM00110">
    <property type="entry name" value="C1Q"/>
    <property type="match status" value="1"/>
</dbReference>
<comment type="subcellular location">
    <subcellularLocation>
        <location evidence="1">Secreted</location>
    </subcellularLocation>
</comment>
<dbReference type="Gene3D" id="2.60.120.40">
    <property type="match status" value="1"/>
</dbReference>
<reference evidence="4" key="1">
    <citation type="submission" date="2022-11" db="EMBL/GenBank/DDBJ databases">
        <title>Centuries of genome instability and evolution in soft-shell clam transmissible cancer (bioRxiv).</title>
        <authorList>
            <person name="Hart S.F.M."/>
            <person name="Yonemitsu M.A."/>
            <person name="Giersch R.M."/>
            <person name="Beal B.F."/>
            <person name="Arriagada G."/>
            <person name="Davis B.W."/>
            <person name="Ostrander E.A."/>
            <person name="Goff S.P."/>
            <person name="Metzger M.J."/>
        </authorList>
    </citation>
    <scope>NUCLEOTIDE SEQUENCE</scope>
    <source>
        <strain evidence="4">MELC-2E11</strain>
        <tissue evidence="4">Siphon/mantle</tissue>
    </source>
</reference>
<evidence type="ECO:0000259" key="3">
    <source>
        <dbReference type="PROSITE" id="PS50871"/>
    </source>
</evidence>
<dbReference type="SUPFAM" id="SSF49842">
    <property type="entry name" value="TNF-like"/>
    <property type="match status" value="1"/>
</dbReference>
<accession>A0ABY7EMJ8</accession>
<evidence type="ECO:0000313" key="4">
    <source>
        <dbReference type="EMBL" id="WAR11055.1"/>
    </source>
</evidence>
<protein>
    <submittedName>
        <fullName evidence="4">C1QT3-like protein</fullName>
    </submittedName>
</protein>
<proteinExistence type="predicted"/>
<dbReference type="InterPro" id="IPR050392">
    <property type="entry name" value="Collagen/C1q_domain"/>
</dbReference>
<keyword evidence="5" id="KW-1185">Reference proteome</keyword>